<keyword evidence="3" id="KW-0479">Metal-binding</keyword>
<dbReference type="GO" id="GO:0005737">
    <property type="term" value="C:cytoplasm"/>
    <property type="evidence" value="ECO:0007669"/>
    <property type="project" value="TreeGrafter"/>
</dbReference>
<reference evidence="18" key="1">
    <citation type="journal article" date="2023" name="Int. J. Syst. Evol. Microbiol.">
        <title>Mesoterricola silvestris gen. nov., sp. nov., Mesoterricola sediminis sp. nov., Geothrix oryzae sp. nov., Geothrix edaphica sp. nov., Geothrix rubra sp. nov., and Geothrix limicola sp. nov., six novel members of Acidobacteriota isolated from soils.</title>
        <authorList>
            <person name="Itoh H."/>
            <person name="Sugisawa Y."/>
            <person name="Mise K."/>
            <person name="Xu Z."/>
            <person name="Kuniyasu M."/>
            <person name="Ushijima N."/>
            <person name="Kawano K."/>
            <person name="Kobayashi E."/>
            <person name="Shiratori Y."/>
            <person name="Masuda Y."/>
            <person name="Senoo K."/>
        </authorList>
    </citation>
    <scope>NUCLEOTIDE SEQUENCE [LARGE SCALE GENOMIC DNA]</scope>
    <source>
        <strain evidence="18">W79</strain>
    </source>
</reference>
<organism evidence="17 18">
    <name type="scientific">Mesoterricola silvestris</name>
    <dbReference type="NCBI Taxonomy" id="2927979"/>
    <lineage>
        <taxon>Bacteria</taxon>
        <taxon>Pseudomonadati</taxon>
        <taxon>Acidobacteriota</taxon>
        <taxon>Holophagae</taxon>
        <taxon>Holophagales</taxon>
        <taxon>Holophagaceae</taxon>
        <taxon>Mesoterricola</taxon>
    </lineage>
</organism>
<dbReference type="InterPro" id="IPR044876">
    <property type="entry name" value="HRDC_dom_sf"/>
</dbReference>
<feature type="domain" description="HRDC" evidence="14">
    <location>
        <begin position="497"/>
        <end position="573"/>
    </location>
</feature>
<dbReference type="GO" id="GO:0005524">
    <property type="term" value="F:ATP binding"/>
    <property type="evidence" value="ECO:0007669"/>
    <property type="project" value="UniProtKB-KW"/>
</dbReference>
<dbReference type="GO" id="GO:0043590">
    <property type="term" value="C:bacterial nucleoid"/>
    <property type="evidence" value="ECO:0007669"/>
    <property type="project" value="TreeGrafter"/>
</dbReference>
<dbReference type="GO" id="GO:0009378">
    <property type="term" value="F:four-way junction helicase activity"/>
    <property type="evidence" value="ECO:0007669"/>
    <property type="project" value="TreeGrafter"/>
</dbReference>
<dbReference type="SMART" id="SM00490">
    <property type="entry name" value="HELICc"/>
    <property type="match status" value="1"/>
</dbReference>
<dbReference type="InterPro" id="IPR027417">
    <property type="entry name" value="P-loop_NTPase"/>
</dbReference>
<accession>A0AA48KAC5</accession>
<keyword evidence="6" id="KW-0347">Helicase</keyword>
<keyword evidence="18" id="KW-1185">Reference proteome</keyword>
<evidence type="ECO:0000256" key="2">
    <source>
        <dbReference type="ARBA" id="ARBA00005446"/>
    </source>
</evidence>
<dbReference type="AlphaFoldDB" id="A0AA48KAC5"/>
<dbReference type="GO" id="GO:0003677">
    <property type="term" value="F:DNA binding"/>
    <property type="evidence" value="ECO:0007669"/>
    <property type="project" value="UniProtKB-KW"/>
</dbReference>
<dbReference type="NCBIfam" id="TIGR00614">
    <property type="entry name" value="recQ_fam"/>
    <property type="match status" value="1"/>
</dbReference>
<dbReference type="SUPFAM" id="SSF47819">
    <property type="entry name" value="HRDC-like"/>
    <property type="match status" value="1"/>
</dbReference>
<dbReference type="Pfam" id="PF00271">
    <property type="entry name" value="Helicase_C"/>
    <property type="match status" value="1"/>
</dbReference>
<feature type="domain" description="Helicase C-terminal" evidence="16">
    <location>
        <begin position="273"/>
        <end position="422"/>
    </location>
</feature>
<dbReference type="GO" id="GO:0030894">
    <property type="term" value="C:replisome"/>
    <property type="evidence" value="ECO:0007669"/>
    <property type="project" value="TreeGrafter"/>
</dbReference>
<proteinExistence type="inferred from homology"/>
<keyword evidence="5" id="KW-0378">Hydrolase</keyword>
<evidence type="ECO:0000256" key="4">
    <source>
        <dbReference type="ARBA" id="ARBA00022741"/>
    </source>
</evidence>
<dbReference type="PANTHER" id="PTHR13710">
    <property type="entry name" value="DNA HELICASE RECQ FAMILY MEMBER"/>
    <property type="match status" value="1"/>
</dbReference>
<dbReference type="Pfam" id="PF00570">
    <property type="entry name" value="HRDC"/>
    <property type="match status" value="1"/>
</dbReference>
<evidence type="ECO:0000256" key="6">
    <source>
        <dbReference type="ARBA" id="ARBA00022806"/>
    </source>
</evidence>
<dbReference type="InterPro" id="IPR001650">
    <property type="entry name" value="Helicase_C-like"/>
</dbReference>
<dbReference type="GO" id="GO:0046872">
    <property type="term" value="F:metal ion binding"/>
    <property type="evidence" value="ECO:0007669"/>
    <property type="project" value="UniProtKB-KW"/>
</dbReference>
<dbReference type="SMART" id="SM00487">
    <property type="entry name" value="DEXDc"/>
    <property type="match status" value="1"/>
</dbReference>
<dbReference type="Pfam" id="PF16124">
    <property type="entry name" value="RecQ_Zn_bind"/>
    <property type="match status" value="1"/>
</dbReference>
<dbReference type="Proteomes" id="UP001238179">
    <property type="component" value="Chromosome"/>
</dbReference>
<sequence length="573" mass="63116">MPLEKDIQTLRLLFESGERDACRQSLGALRDRYRAEPEAFSAAAIATLKEIAGALREEPDLKARLKSVFGFDTFRPGQEEVIRAVMAGRDCLAVMPTGAGKSLTYQLPARLLGGTTLVISPLIALMKDQVDALVDAGLRATFLNSSLESGERLERIRQLHRGEYELVYAAPEGIEQSVGPLLDRLDLRLIAVDEAHCISHWGHDFRPAYRNLAGLKARFGHLPVLALTATATSEVRRDIIAQLGMNAPLDYLGSFYRPNLRLHAVKKGGDGPAVREAILDLVRARPGQSGIIYCLSRKSTESTAEYLRSRGVRAMAYHAGLDAQAREAAQEAFRRDDVDVVTATIAFGMGIDKSNIRYIIHRDLPKSLEGYYQEIGRAGRDGADADCVLFYSWADVMSLERFLDGLDPAVAQVQRKQIRAMYDFAENRTCRHRALVGHFGERIEACGCSCDACTGRDVLSEIPLAAALSDFRAGKKPKVPKGNFHNPQPAAPAPVEGGEDAVLFLKLKALRKQIADRRNLPAYIVFSDTTLHQMARFKPGTPQEMMAISGVGPKKLETYGEEFLRLLAEPLDA</sequence>
<keyword evidence="8" id="KW-0238">DNA-binding</keyword>
<feature type="domain" description="Helicase ATP-binding" evidence="15">
    <location>
        <begin position="82"/>
        <end position="249"/>
    </location>
</feature>
<evidence type="ECO:0000256" key="8">
    <source>
        <dbReference type="ARBA" id="ARBA00023125"/>
    </source>
</evidence>
<dbReference type="FunFam" id="3.40.50.300:FF:000296">
    <property type="entry name" value="ATP-dependent DNA helicase RecQ"/>
    <property type="match status" value="1"/>
</dbReference>
<dbReference type="InterPro" id="IPR032284">
    <property type="entry name" value="RecQ_Zn-bd"/>
</dbReference>
<gene>
    <name evidence="17" type="ORF">METEAL_05520</name>
</gene>
<dbReference type="EC" id="5.6.2.4" evidence="11"/>
<keyword evidence="7" id="KW-0067">ATP-binding</keyword>
<evidence type="ECO:0000259" key="14">
    <source>
        <dbReference type="PROSITE" id="PS50967"/>
    </source>
</evidence>
<name>A0AA48KAC5_9BACT</name>
<dbReference type="SMART" id="SM00341">
    <property type="entry name" value="HRDC"/>
    <property type="match status" value="1"/>
</dbReference>
<evidence type="ECO:0000256" key="5">
    <source>
        <dbReference type="ARBA" id="ARBA00022801"/>
    </source>
</evidence>
<dbReference type="RefSeq" id="WP_316414267.1">
    <property type="nucleotide sequence ID" value="NZ_AP027080.1"/>
</dbReference>
<dbReference type="PANTHER" id="PTHR13710:SF105">
    <property type="entry name" value="ATP-DEPENDENT DNA HELICASE Q1"/>
    <property type="match status" value="1"/>
</dbReference>
<comment type="similarity">
    <text evidence="2">Belongs to the helicase family. RecQ subfamily.</text>
</comment>
<evidence type="ECO:0000256" key="9">
    <source>
        <dbReference type="ARBA" id="ARBA00023235"/>
    </source>
</evidence>
<dbReference type="PROSITE" id="PS51192">
    <property type="entry name" value="HELICASE_ATP_BIND_1"/>
    <property type="match status" value="1"/>
</dbReference>
<evidence type="ECO:0000313" key="17">
    <source>
        <dbReference type="EMBL" id="BDU71378.1"/>
    </source>
</evidence>
<dbReference type="Gene3D" id="1.10.150.80">
    <property type="entry name" value="HRDC domain"/>
    <property type="match status" value="1"/>
</dbReference>
<comment type="cofactor">
    <cofactor evidence="1">
        <name>Mg(2+)</name>
        <dbReference type="ChEBI" id="CHEBI:18420"/>
    </cofactor>
</comment>
<dbReference type="Gene3D" id="3.40.50.300">
    <property type="entry name" value="P-loop containing nucleotide triphosphate hydrolases"/>
    <property type="match status" value="2"/>
</dbReference>
<dbReference type="GO" id="GO:0043138">
    <property type="term" value="F:3'-5' DNA helicase activity"/>
    <property type="evidence" value="ECO:0007669"/>
    <property type="project" value="UniProtKB-EC"/>
</dbReference>
<dbReference type="GO" id="GO:0006310">
    <property type="term" value="P:DNA recombination"/>
    <property type="evidence" value="ECO:0007669"/>
    <property type="project" value="InterPro"/>
</dbReference>
<evidence type="ECO:0000313" key="18">
    <source>
        <dbReference type="Proteomes" id="UP001238179"/>
    </source>
</evidence>
<evidence type="ECO:0000256" key="3">
    <source>
        <dbReference type="ARBA" id="ARBA00022723"/>
    </source>
</evidence>
<evidence type="ECO:0000256" key="11">
    <source>
        <dbReference type="ARBA" id="ARBA00034808"/>
    </source>
</evidence>
<dbReference type="PROSITE" id="PS51194">
    <property type="entry name" value="HELICASE_CTER"/>
    <property type="match status" value="1"/>
</dbReference>
<dbReference type="InterPro" id="IPR004589">
    <property type="entry name" value="DNA_helicase_ATP-dep_RecQ"/>
</dbReference>
<dbReference type="InterPro" id="IPR002121">
    <property type="entry name" value="HRDC_dom"/>
</dbReference>
<dbReference type="InterPro" id="IPR014001">
    <property type="entry name" value="Helicase_ATP-bd"/>
</dbReference>
<dbReference type="InterPro" id="IPR010997">
    <property type="entry name" value="HRDC-like_sf"/>
</dbReference>
<protein>
    <recommendedName>
        <fullName evidence="12">ATP-dependent DNA helicase RecQ</fullName>
        <ecNumber evidence="11">5.6.2.4</ecNumber>
    </recommendedName>
    <alternativeName>
        <fullName evidence="13">DNA 3'-5' helicase RecQ</fullName>
    </alternativeName>
</protein>
<evidence type="ECO:0000259" key="15">
    <source>
        <dbReference type="PROSITE" id="PS51192"/>
    </source>
</evidence>
<evidence type="ECO:0000256" key="13">
    <source>
        <dbReference type="ARBA" id="ARBA00044550"/>
    </source>
</evidence>
<dbReference type="EMBL" id="AP027080">
    <property type="protein sequence ID" value="BDU71378.1"/>
    <property type="molecule type" value="Genomic_DNA"/>
</dbReference>
<dbReference type="PROSITE" id="PS50967">
    <property type="entry name" value="HRDC"/>
    <property type="match status" value="1"/>
</dbReference>
<evidence type="ECO:0000256" key="7">
    <source>
        <dbReference type="ARBA" id="ARBA00022840"/>
    </source>
</evidence>
<evidence type="ECO:0000256" key="1">
    <source>
        <dbReference type="ARBA" id="ARBA00001946"/>
    </source>
</evidence>
<dbReference type="Pfam" id="PF00270">
    <property type="entry name" value="DEAD"/>
    <property type="match status" value="1"/>
</dbReference>
<comment type="catalytic activity">
    <reaction evidence="10">
        <text>Couples ATP hydrolysis with the unwinding of duplex DNA by translocating in the 3'-5' direction.</text>
        <dbReference type="EC" id="5.6.2.4"/>
    </reaction>
</comment>
<evidence type="ECO:0000256" key="10">
    <source>
        <dbReference type="ARBA" id="ARBA00034617"/>
    </source>
</evidence>
<evidence type="ECO:0000259" key="16">
    <source>
        <dbReference type="PROSITE" id="PS51194"/>
    </source>
</evidence>
<dbReference type="InterPro" id="IPR011545">
    <property type="entry name" value="DEAD/DEAH_box_helicase_dom"/>
</dbReference>
<keyword evidence="4" id="KW-0547">Nucleotide-binding</keyword>
<dbReference type="KEGG" id="msil:METEAL_05520"/>
<dbReference type="GO" id="GO:0016787">
    <property type="term" value="F:hydrolase activity"/>
    <property type="evidence" value="ECO:0007669"/>
    <property type="project" value="UniProtKB-KW"/>
</dbReference>
<dbReference type="SUPFAM" id="SSF52540">
    <property type="entry name" value="P-loop containing nucleoside triphosphate hydrolases"/>
    <property type="match status" value="1"/>
</dbReference>
<keyword evidence="9" id="KW-0413">Isomerase</keyword>
<dbReference type="CDD" id="cd17920">
    <property type="entry name" value="DEXHc_RecQ"/>
    <property type="match status" value="1"/>
</dbReference>
<dbReference type="GO" id="GO:0006281">
    <property type="term" value="P:DNA repair"/>
    <property type="evidence" value="ECO:0007669"/>
    <property type="project" value="TreeGrafter"/>
</dbReference>
<dbReference type="FunFam" id="3.40.50.300:FF:001456">
    <property type="entry name" value="ATP-dependent DNA helicase"/>
    <property type="match status" value="1"/>
</dbReference>
<evidence type="ECO:0000256" key="12">
    <source>
        <dbReference type="ARBA" id="ARBA00044535"/>
    </source>
</evidence>